<evidence type="ECO:0000256" key="1">
    <source>
        <dbReference type="ARBA" id="ARBA00004477"/>
    </source>
</evidence>
<protein>
    <recommendedName>
        <fullName evidence="11">DUF788-domain-containing protein</fullName>
    </recommendedName>
</protein>
<dbReference type="GO" id="GO:0006624">
    <property type="term" value="P:vacuolar protein processing"/>
    <property type="evidence" value="ECO:0007669"/>
    <property type="project" value="TreeGrafter"/>
</dbReference>
<evidence type="ECO:0000313" key="9">
    <source>
        <dbReference type="EMBL" id="KAG7664637.1"/>
    </source>
</evidence>
<feature type="compositionally biased region" description="Basic and acidic residues" evidence="7">
    <location>
        <begin position="175"/>
        <end position="186"/>
    </location>
</feature>
<dbReference type="GO" id="GO:0005773">
    <property type="term" value="C:vacuole"/>
    <property type="evidence" value="ECO:0007669"/>
    <property type="project" value="GOC"/>
</dbReference>
<evidence type="ECO:0000256" key="2">
    <source>
        <dbReference type="ARBA" id="ARBA00009950"/>
    </source>
</evidence>
<dbReference type="RefSeq" id="XP_049264869.1">
    <property type="nucleotide sequence ID" value="XM_049405551.1"/>
</dbReference>
<proteinExistence type="inferred from homology"/>
<dbReference type="PANTHER" id="PTHR13505:SF7">
    <property type="entry name" value="TRANSMEMBRANE PROTEIN 208"/>
    <property type="match status" value="1"/>
</dbReference>
<dbReference type="OrthoDB" id="10012212at2759"/>
<gene>
    <name evidence="9" type="ORF">J8A68_001862</name>
</gene>
<evidence type="ECO:0000256" key="3">
    <source>
        <dbReference type="ARBA" id="ARBA00022692"/>
    </source>
</evidence>
<feature type="transmembrane region" description="Helical" evidence="8">
    <location>
        <begin position="95"/>
        <end position="113"/>
    </location>
</feature>
<evidence type="ECO:0000256" key="6">
    <source>
        <dbReference type="ARBA" id="ARBA00023136"/>
    </source>
</evidence>
<keyword evidence="6 8" id="KW-0472">Membrane</keyword>
<feature type="transmembrane region" description="Helical" evidence="8">
    <location>
        <begin position="20"/>
        <end position="38"/>
    </location>
</feature>
<evidence type="ECO:0000256" key="7">
    <source>
        <dbReference type="SAM" id="MobiDB-lite"/>
    </source>
</evidence>
<dbReference type="PANTHER" id="PTHR13505">
    <property type="entry name" value="TRANSMEMBRANE PROTEIN 208"/>
    <property type="match status" value="1"/>
</dbReference>
<dbReference type="Pfam" id="PF05620">
    <property type="entry name" value="TMEM208_SND2"/>
    <property type="match status" value="1"/>
</dbReference>
<evidence type="ECO:0000256" key="5">
    <source>
        <dbReference type="ARBA" id="ARBA00022989"/>
    </source>
</evidence>
<dbReference type="GO" id="GO:0005789">
    <property type="term" value="C:endoplasmic reticulum membrane"/>
    <property type="evidence" value="ECO:0007669"/>
    <property type="project" value="UniProtKB-SubCell"/>
</dbReference>
<name>A0A8J5URH2_9ASCO</name>
<comment type="similarity">
    <text evidence="2">Belongs to the TMEM208 family.</text>
</comment>
<feature type="transmembrane region" description="Helical" evidence="8">
    <location>
        <begin position="119"/>
        <end position="142"/>
    </location>
</feature>
<evidence type="ECO:0000256" key="4">
    <source>
        <dbReference type="ARBA" id="ARBA00022824"/>
    </source>
</evidence>
<comment type="subcellular location">
    <subcellularLocation>
        <location evidence="1">Endoplasmic reticulum membrane</location>
        <topology evidence="1">Multi-pass membrane protein</topology>
    </subcellularLocation>
</comment>
<keyword evidence="4" id="KW-0256">Endoplasmic reticulum</keyword>
<organism evidence="9 10">
    <name type="scientific">[Candida] subhashii</name>
    <dbReference type="NCBI Taxonomy" id="561895"/>
    <lineage>
        <taxon>Eukaryota</taxon>
        <taxon>Fungi</taxon>
        <taxon>Dikarya</taxon>
        <taxon>Ascomycota</taxon>
        <taxon>Saccharomycotina</taxon>
        <taxon>Pichiomycetes</taxon>
        <taxon>Debaryomycetaceae</taxon>
        <taxon>Spathaspora</taxon>
    </lineage>
</organism>
<comment type="caution">
    <text evidence="9">The sequence shown here is derived from an EMBL/GenBank/DDBJ whole genome shotgun (WGS) entry which is preliminary data.</text>
</comment>
<evidence type="ECO:0008006" key="11">
    <source>
        <dbReference type="Google" id="ProtNLM"/>
    </source>
</evidence>
<dbReference type="GeneID" id="73468663"/>
<dbReference type="Proteomes" id="UP000694255">
    <property type="component" value="Unassembled WGS sequence"/>
</dbReference>
<feature type="region of interest" description="Disordered" evidence="7">
    <location>
        <begin position="152"/>
        <end position="186"/>
    </location>
</feature>
<dbReference type="InterPro" id="IPR008506">
    <property type="entry name" value="SND2/TMEM208"/>
</dbReference>
<reference evidence="9 10" key="1">
    <citation type="journal article" date="2021" name="DNA Res.">
        <title>Genome analysis of Candida subhashii reveals its hybrid nature and dual mitochondrial genome conformations.</title>
        <authorList>
            <person name="Mixao V."/>
            <person name="Hegedusova E."/>
            <person name="Saus E."/>
            <person name="Pryszcz L.P."/>
            <person name="Cillingova A."/>
            <person name="Nosek J."/>
            <person name="Gabaldon T."/>
        </authorList>
    </citation>
    <scope>NUCLEOTIDE SEQUENCE [LARGE SCALE GENOMIC DNA]</scope>
    <source>
        <strain evidence="9 10">CBS 10753</strain>
    </source>
</reference>
<dbReference type="AlphaFoldDB" id="A0A8J5URH2"/>
<keyword evidence="10" id="KW-1185">Reference proteome</keyword>
<evidence type="ECO:0000313" key="10">
    <source>
        <dbReference type="Proteomes" id="UP000694255"/>
    </source>
</evidence>
<keyword evidence="3 8" id="KW-0812">Transmembrane</keyword>
<dbReference type="EMBL" id="JAGSYN010000069">
    <property type="protein sequence ID" value="KAG7664637.1"/>
    <property type="molecule type" value="Genomic_DNA"/>
</dbReference>
<accession>A0A8J5URH2</accession>
<sequence length="186" mass="21209">MASGSTKKLAVANTKTLNQLHLITLIINVISIFVIFVFKRPSSYKPWLILSIPSFIIEYNLEKSGRPKYVTEGSGVQKLIRSGDDIHQSGGLFEYFFDVVYLTWGFNILMIVIGSNKIWWLYLIIPGFVIYKLYGIVSPFLLNRKGNAQAVGEDQQQQQQQQSSGTSKRQQKLQARREKGTAVKYR</sequence>
<evidence type="ECO:0000256" key="8">
    <source>
        <dbReference type="SAM" id="Phobius"/>
    </source>
</evidence>
<keyword evidence="5 8" id="KW-1133">Transmembrane helix</keyword>